<evidence type="ECO:0000313" key="2">
    <source>
        <dbReference type="EMBL" id="KAH7319848.1"/>
    </source>
</evidence>
<dbReference type="EMBL" id="JAGPNK010000006">
    <property type="protein sequence ID" value="KAH7319848.1"/>
    <property type="molecule type" value="Genomic_DNA"/>
</dbReference>
<evidence type="ECO:0000313" key="3">
    <source>
        <dbReference type="Proteomes" id="UP000813444"/>
    </source>
</evidence>
<dbReference type="Pfam" id="PF12937">
    <property type="entry name" value="F-box-like"/>
    <property type="match status" value="1"/>
</dbReference>
<dbReference type="Gene3D" id="1.20.1280.50">
    <property type="match status" value="1"/>
</dbReference>
<dbReference type="InterPro" id="IPR001810">
    <property type="entry name" value="F-box_dom"/>
</dbReference>
<protein>
    <recommendedName>
        <fullName evidence="1">F-box domain-containing protein</fullName>
    </recommendedName>
</protein>
<accession>A0A8K0WR70</accession>
<keyword evidence="3" id="KW-1185">Reference proteome</keyword>
<dbReference type="InterPro" id="IPR036047">
    <property type="entry name" value="F-box-like_dom_sf"/>
</dbReference>
<dbReference type="PROSITE" id="PS50181">
    <property type="entry name" value="FBOX"/>
    <property type="match status" value="1"/>
</dbReference>
<dbReference type="AlphaFoldDB" id="A0A8K0WR70"/>
<name>A0A8K0WR70_9HYPO</name>
<gene>
    <name evidence="2" type="ORF">B0I35DRAFT_221839</name>
</gene>
<dbReference type="CDD" id="cd09917">
    <property type="entry name" value="F-box_SF"/>
    <property type="match status" value="1"/>
</dbReference>
<feature type="domain" description="F-box" evidence="1">
    <location>
        <begin position="22"/>
        <end position="66"/>
    </location>
</feature>
<dbReference type="SUPFAM" id="SSF81383">
    <property type="entry name" value="F-box domain"/>
    <property type="match status" value="1"/>
</dbReference>
<evidence type="ECO:0000259" key="1">
    <source>
        <dbReference type="PROSITE" id="PS50181"/>
    </source>
</evidence>
<reference evidence="2" key="1">
    <citation type="journal article" date="2021" name="Nat. Commun.">
        <title>Genetic determinants of endophytism in the Arabidopsis root mycobiome.</title>
        <authorList>
            <person name="Mesny F."/>
            <person name="Miyauchi S."/>
            <person name="Thiergart T."/>
            <person name="Pickel B."/>
            <person name="Atanasova L."/>
            <person name="Karlsson M."/>
            <person name="Huettel B."/>
            <person name="Barry K.W."/>
            <person name="Haridas S."/>
            <person name="Chen C."/>
            <person name="Bauer D."/>
            <person name="Andreopoulos W."/>
            <person name="Pangilinan J."/>
            <person name="LaButti K."/>
            <person name="Riley R."/>
            <person name="Lipzen A."/>
            <person name="Clum A."/>
            <person name="Drula E."/>
            <person name="Henrissat B."/>
            <person name="Kohler A."/>
            <person name="Grigoriev I.V."/>
            <person name="Martin F.M."/>
            <person name="Hacquard S."/>
        </authorList>
    </citation>
    <scope>NUCLEOTIDE SEQUENCE</scope>
    <source>
        <strain evidence="2">MPI-CAGE-CH-0235</strain>
    </source>
</reference>
<sequence length="267" mass="30492">MTNNTDDQGLCMAEKTPAETLKTRILRLPNELLLAIFGSLLPHDLFPISQTCRRFRVLTVRNWETEVTSYAETVYKGTELGFWKGMQTHMHNNWYCYDCGRLHHLAECLVPLSTSSSMFEDLISATWQQIPGQREGGSQCPYLAAAEESIRSCPIPKGITGLSWRCSTLRNKLTRVQEPSRLEVWLVSVEAPNDVLSTFPVCPHFRFDVHATLRYFQSLTTKYPQGHYHIGPRTCQDCSTRCVVSMTPGWEGHYSLSFWINLGTHLE</sequence>
<organism evidence="2 3">
    <name type="scientific">Stachybotrys elegans</name>
    <dbReference type="NCBI Taxonomy" id="80388"/>
    <lineage>
        <taxon>Eukaryota</taxon>
        <taxon>Fungi</taxon>
        <taxon>Dikarya</taxon>
        <taxon>Ascomycota</taxon>
        <taxon>Pezizomycotina</taxon>
        <taxon>Sordariomycetes</taxon>
        <taxon>Hypocreomycetidae</taxon>
        <taxon>Hypocreales</taxon>
        <taxon>Stachybotryaceae</taxon>
        <taxon>Stachybotrys</taxon>
    </lineage>
</organism>
<proteinExistence type="predicted"/>
<comment type="caution">
    <text evidence="2">The sequence shown here is derived from an EMBL/GenBank/DDBJ whole genome shotgun (WGS) entry which is preliminary data.</text>
</comment>
<dbReference type="Proteomes" id="UP000813444">
    <property type="component" value="Unassembled WGS sequence"/>
</dbReference>